<proteinExistence type="predicted"/>
<evidence type="ECO:0000313" key="10">
    <source>
        <dbReference type="Proteomes" id="UP000674234"/>
    </source>
</evidence>
<evidence type="ECO:0000256" key="6">
    <source>
        <dbReference type="ARBA" id="ARBA00023136"/>
    </source>
</evidence>
<dbReference type="InterPro" id="IPR006153">
    <property type="entry name" value="Cation/H_exchanger_TM"/>
</dbReference>
<feature type="domain" description="Cation/H+ exchanger transmembrane" evidence="8">
    <location>
        <begin position="20"/>
        <end position="421"/>
    </location>
</feature>
<feature type="transmembrane region" description="Helical" evidence="7">
    <location>
        <begin position="175"/>
        <end position="200"/>
    </location>
</feature>
<protein>
    <submittedName>
        <fullName evidence="9">Cation:proton antiporter</fullName>
    </submittedName>
</protein>
<feature type="transmembrane region" description="Helical" evidence="7">
    <location>
        <begin position="105"/>
        <end position="127"/>
    </location>
</feature>
<sequence length="461" mass="48413">MSLAMADVVRILIAITLLVLLAHLGGHLFALLRQPPVIGEILGGLLLGPSVLGYWAPSVMDRLLPATGPTAAVLGAFSQLGLVFLMFLAGSELPRGGSPAERRTVLMVTVSGLTLPFVAGLVIVRFLDTARLSGPHGSATTVTLVFGIAVAVTSIPVISRILLDLGMLNTPFARIVLSVAVLEDIALYVVLAVTLGLVQARSADYGLWALLGSDSMTWSAVYHVGVSILFLSVFLLWGGRIFGWLVSMRFNGLERRSPVAFRVLFLLALVLCAVALGINAVFGALVAGISAARGDAGGGTRTGRTWDSLRQFLLGFFVPVYFALVGVQLDVIHHFPVLIFLVFFVLACAVKVAGVWIGARLAGRDRETSLDLAVAMNARGGPGIVLAAVTFGAGVINEDFFTILVVFSVVTSQLAGIWLDRVHRHRGGSGLTPEAPADAAVGGGDRRDAAAPIARAQKGNP</sequence>
<feature type="transmembrane region" description="Helical" evidence="7">
    <location>
        <begin position="338"/>
        <end position="359"/>
    </location>
</feature>
<dbReference type="PANTHER" id="PTHR32468:SF0">
    <property type="entry name" value="K(+)_H(+) ANTIPORTER 1"/>
    <property type="match status" value="1"/>
</dbReference>
<keyword evidence="6 7" id="KW-0472">Membrane</keyword>
<reference evidence="9" key="1">
    <citation type="submission" date="2021-02" db="EMBL/GenBank/DDBJ databases">
        <title>Draft genome sequence of Microbispora sp. RL4-1S isolated from rice leaves in Thailand.</title>
        <authorList>
            <person name="Muangham S."/>
            <person name="Duangmal K."/>
        </authorList>
    </citation>
    <scope>NUCLEOTIDE SEQUENCE</scope>
    <source>
        <strain evidence="9">RL4-1S</strain>
    </source>
</reference>
<dbReference type="InterPro" id="IPR050794">
    <property type="entry name" value="CPA2_transporter"/>
</dbReference>
<dbReference type="PANTHER" id="PTHR32468">
    <property type="entry name" value="CATION/H + ANTIPORTER"/>
    <property type="match status" value="1"/>
</dbReference>
<dbReference type="Proteomes" id="UP000674234">
    <property type="component" value="Unassembled WGS sequence"/>
</dbReference>
<evidence type="ECO:0000256" key="2">
    <source>
        <dbReference type="ARBA" id="ARBA00022448"/>
    </source>
</evidence>
<evidence type="ECO:0000256" key="5">
    <source>
        <dbReference type="ARBA" id="ARBA00023065"/>
    </source>
</evidence>
<keyword evidence="4 7" id="KW-1133">Transmembrane helix</keyword>
<feature type="transmembrane region" description="Helical" evidence="7">
    <location>
        <begin position="400"/>
        <end position="419"/>
    </location>
</feature>
<feature type="transmembrane region" description="Helical" evidence="7">
    <location>
        <begin position="259"/>
        <end position="292"/>
    </location>
</feature>
<evidence type="ECO:0000259" key="8">
    <source>
        <dbReference type="Pfam" id="PF00999"/>
    </source>
</evidence>
<feature type="transmembrane region" description="Helical" evidence="7">
    <location>
        <begin position="312"/>
        <end position="331"/>
    </location>
</feature>
<name>A0A940WJ24_9ACTN</name>
<accession>A0A940WJ24</accession>
<dbReference type="EMBL" id="JAFCNB010000009">
    <property type="protein sequence ID" value="MBP2705863.1"/>
    <property type="molecule type" value="Genomic_DNA"/>
</dbReference>
<keyword evidence="5" id="KW-0406">Ion transport</keyword>
<dbReference type="AlphaFoldDB" id="A0A940WJ24"/>
<evidence type="ECO:0000256" key="4">
    <source>
        <dbReference type="ARBA" id="ARBA00022989"/>
    </source>
</evidence>
<comment type="subcellular location">
    <subcellularLocation>
        <location evidence="1">Membrane</location>
        <topology evidence="1">Multi-pass membrane protein</topology>
    </subcellularLocation>
</comment>
<dbReference type="RefSeq" id="WP_210157120.1">
    <property type="nucleotide sequence ID" value="NZ_JAFCNB010000009.1"/>
</dbReference>
<keyword evidence="2" id="KW-0813">Transport</keyword>
<keyword evidence="10" id="KW-1185">Reference proteome</keyword>
<dbReference type="Pfam" id="PF00999">
    <property type="entry name" value="Na_H_Exchanger"/>
    <property type="match status" value="1"/>
</dbReference>
<dbReference type="GO" id="GO:1902600">
    <property type="term" value="P:proton transmembrane transport"/>
    <property type="evidence" value="ECO:0007669"/>
    <property type="project" value="InterPro"/>
</dbReference>
<feature type="transmembrane region" description="Helical" evidence="7">
    <location>
        <begin position="71"/>
        <end position="93"/>
    </location>
</feature>
<keyword evidence="3 7" id="KW-0812">Transmembrane</keyword>
<feature type="transmembrane region" description="Helical" evidence="7">
    <location>
        <begin position="37"/>
        <end position="56"/>
    </location>
</feature>
<evidence type="ECO:0000256" key="3">
    <source>
        <dbReference type="ARBA" id="ARBA00022692"/>
    </source>
</evidence>
<feature type="transmembrane region" description="Helical" evidence="7">
    <location>
        <begin position="12"/>
        <end position="30"/>
    </location>
</feature>
<evidence type="ECO:0000256" key="1">
    <source>
        <dbReference type="ARBA" id="ARBA00004141"/>
    </source>
</evidence>
<evidence type="ECO:0000256" key="7">
    <source>
        <dbReference type="SAM" id="Phobius"/>
    </source>
</evidence>
<dbReference type="GO" id="GO:0016020">
    <property type="term" value="C:membrane"/>
    <property type="evidence" value="ECO:0007669"/>
    <property type="project" value="UniProtKB-SubCell"/>
</dbReference>
<organism evidence="9 10">
    <name type="scientific">Microbispora oryzae</name>
    <dbReference type="NCBI Taxonomy" id="2806554"/>
    <lineage>
        <taxon>Bacteria</taxon>
        <taxon>Bacillati</taxon>
        <taxon>Actinomycetota</taxon>
        <taxon>Actinomycetes</taxon>
        <taxon>Streptosporangiales</taxon>
        <taxon>Streptosporangiaceae</taxon>
        <taxon>Microbispora</taxon>
    </lineage>
</organism>
<feature type="transmembrane region" description="Helical" evidence="7">
    <location>
        <begin position="220"/>
        <end position="238"/>
    </location>
</feature>
<dbReference type="GO" id="GO:0015297">
    <property type="term" value="F:antiporter activity"/>
    <property type="evidence" value="ECO:0007669"/>
    <property type="project" value="InterPro"/>
</dbReference>
<dbReference type="InterPro" id="IPR038770">
    <property type="entry name" value="Na+/solute_symporter_sf"/>
</dbReference>
<evidence type="ECO:0000313" key="9">
    <source>
        <dbReference type="EMBL" id="MBP2705863.1"/>
    </source>
</evidence>
<feature type="transmembrane region" description="Helical" evidence="7">
    <location>
        <begin position="139"/>
        <end position="163"/>
    </location>
</feature>
<gene>
    <name evidence="9" type="ORF">JOL79_18800</name>
</gene>
<dbReference type="Gene3D" id="1.20.1530.20">
    <property type="match status" value="1"/>
</dbReference>
<comment type="caution">
    <text evidence="9">The sequence shown here is derived from an EMBL/GenBank/DDBJ whole genome shotgun (WGS) entry which is preliminary data.</text>
</comment>